<protein>
    <submittedName>
        <fullName evidence="3">Uncharacterized protein</fullName>
    </submittedName>
</protein>
<comment type="caution">
    <text evidence="3">The sequence shown here is derived from an EMBL/GenBank/DDBJ whole genome shotgun (WGS) entry which is preliminary data.</text>
</comment>
<keyword evidence="1" id="KW-0175">Coiled coil</keyword>
<feature type="compositionally biased region" description="Low complexity" evidence="2">
    <location>
        <begin position="101"/>
        <end position="113"/>
    </location>
</feature>
<feature type="coiled-coil region" evidence="1">
    <location>
        <begin position="348"/>
        <end position="382"/>
    </location>
</feature>
<evidence type="ECO:0000256" key="1">
    <source>
        <dbReference type="SAM" id="Coils"/>
    </source>
</evidence>
<proteinExistence type="predicted"/>
<organism evidence="3 4">
    <name type="scientific">Chytriomyces confervae</name>
    <dbReference type="NCBI Taxonomy" id="246404"/>
    <lineage>
        <taxon>Eukaryota</taxon>
        <taxon>Fungi</taxon>
        <taxon>Fungi incertae sedis</taxon>
        <taxon>Chytridiomycota</taxon>
        <taxon>Chytridiomycota incertae sedis</taxon>
        <taxon>Chytridiomycetes</taxon>
        <taxon>Chytridiales</taxon>
        <taxon>Chytriomycetaceae</taxon>
        <taxon>Chytriomyces</taxon>
    </lineage>
</organism>
<dbReference type="EMBL" id="QEAP01000899">
    <property type="protein sequence ID" value="TPX54382.1"/>
    <property type="molecule type" value="Genomic_DNA"/>
</dbReference>
<evidence type="ECO:0000313" key="4">
    <source>
        <dbReference type="Proteomes" id="UP000320333"/>
    </source>
</evidence>
<feature type="coiled-coil region" evidence="1">
    <location>
        <begin position="185"/>
        <end position="308"/>
    </location>
</feature>
<feature type="compositionally biased region" description="Polar residues" evidence="2">
    <location>
        <begin position="76"/>
        <end position="90"/>
    </location>
</feature>
<feature type="compositionally biased region" description="Low complexity" evidence="2">
    <location>
        <begin position="53"/>
        <end position="68"/>
    </location>
</feature>
<feature type="compositionally biased region" description="Polar residues" evidence="2">
    <location>
        <begin position="17"/>
        <end position="27"/>
    </location>
</feature>
<dbReference type="AlphaFoldDB" id="A0A507DSZ4"/>
<sequence length="387" mass="42589">MSERGRRLSQLAPAQDSEITVESTGEGASTDAPKLGTLKRSLSRGIAKRSASVKGVSGKAGTAATAASNVLPEGSVPQSVTQQPPMTSNDIEWLSLKDDSSSTIVRSKSSTTSLRRGNSVARSSSPTNDMSAEQYADFIALEQQQKIAKLVETKNSLMDQIAAKNKIIADLRLVERESAARAEREAQLERQLASARDANASLSESLKAARADQSEYMTARSAMVLEDAKKNIQIKTLKLELAKVNTNFKELVDKIVSESQNASNASQGDLQNMIEKLRDENKSLIIDNQNLKQENERHEQSLNQLLLQQPALPALSTSKNQPGKFPERSTSAIGLIDVLPKDGNLEIQMLRQRAMNKQQEELERLREENKFLLEQYEATLESLNKIQ</sequence>
<keyword evidence="4" id="KW-1185">Reference proteome</keyword>
<feature type="compositionally biased region" description="Polar residues" evidence="2">
    <location>
        <begin position="114"/>
        <end position="129"/>
    </location>
</feature>
<name>A0A507DSZ4_9FUNG</name>
<gene>
    <name evidence="3" type="ORF">CcCBS67573_g09583</name>
</gene>
<accession>A0A507DSZ4</accession>
<evidence type="ECO:0000313" key="3">
    <source>
        <dbReference type="EMBL" id="TPX54382.1"/>
    </source>
</evidence>
<feature type="region of interest" description="Disordered" evidence="2">
    <location>
        <begin position="1"/>
        <end position="129"/>
    </location>
</feature>
<dbReference type="OrthoDB" id="2152918at2759"/>
<evidence type="ECO:0000256" key="2">
    <source>
        <dbReference type="SAM" id="MobiDB-lite"/>
    </source>
</evidence>
<reference evidence="3 4" key="1">
    <citation type="journal article" date="2019" name="Sci. Rep.">
        <title>Comparative genomics of chytrid fungi reveal insights into the obligate biotrophic and pathogenic lifestyle of Synchytrium endobioticum.</title>
        <authorList>
            <person name="van de Vossenberg B.T.L.H."/>
            <person name="Warris S."/>
            <person name="Nguyen H.D.T."/>
            <person name="van Gent-Pelzer M.P.E."/>
            <person name="Joly D.L."/>
            <person name="van de Geest H.C."/>
            <person name="Bonants P.J.M."/>
            <person name="Smith D.S."/>
            <person name="Levesque C.A."/>
            <person name="van der Lee T.A.J."/>
        </authorList>
    </citation>
    <scope>NUCLEOTIDE SEQUENCE [LARGE SCALE GENOMIC DNA]</scope>
    <source>
        <strain evidence="3 4">CBS 675.73</strain>
    </source>
</reference>
<dbReference type="Proteomes" id="UP000320333">
    <property type="component" value="Unassembled WGS sequence"/>
</dbReference>